<sequence>MAMKKGLRQVIVSTVLLGSCAGIAIGLAGMSKPPEKEEEPDNALSVRSGLLTPESVSFSIQSQGTVRPAVETAMVAEVSGVVTWISPVFASGGLFDKNDILATIDDSDYKVALIQAEASLAASQARLQEERARSEAEEQIWVRSGKKLADAPALLLRKPYIKEAQASIKAAEAQLAKARRDLERTQIKAPYSGMVRERTINPGQFVSRGTGVGSIFSVTNAEIRLPFKASDLALFKFPRPGEAFDNDLTIELSQSIGGQTISWSASLSRVEGVVSEQSRMHYVIATVADPYGLADNAATDEQNLPALKMGSFVQASLQAAPMDQLFSLPRGVIYGDGKILLIDENNTLRFQKILPLHANGDNIYFRFPPAADINTGGTKVSLTPLSNPIEGTEVKALPSQNAEEVAGEPVTVNTAEAGQQETEAVL</sequence>
<gene>
    <name evidence="3" type="primary">mdtA_3</name>
    <name evidence="3" type="ORF">EHSB41UT_01735</name>
</gene>
<accession>A0A1X7AI37</accession>
<dbReference type="Gene3D" id="1.10.287.470">
    <property type="entry name" value="Helix hairpin bin"/>
    <property type="match status" value="1"/>
</dbReference>
<dbReference type="Proteomes" id="UP000196573">
    <property type="component" value="Unassembled WGS sequence"/>
</dbReference>
<dbReference type="EMBL" id="FWPT01000003">
    <property type="protein sequence ID" value="SMA44115.1"/>
    <property type="molecule type" value="Genomic_DNA"/>
</dbReference>
<protein>
    <submittedName>
        <fullName evidence="3">Multidrug resistance protein MdtA</fullName>
    </submittedName>
</protein>
<proteinExistence type="inferred from homology"/>
<dbReference type="GO" id="GO:0015562">
    <property type="term" value="F:efflux transmembrane transporter activity"/>
    <property type="evidence" value="ECO:0007669"/>
    <property type="project" value="TreeGrafter"/>
</dbReference>
<dbReference type="GO" id="GO:1990281">
    <property type="term" value="C:efflux pump complex"/>
    <property type="evidence" value="ECO:0007669"/>
    <property type="project" value="TreeGrafter"/>
</dbReference>
<dbReference type="OrthoDB" id="5730196at2"/>
<dbReference type="SUPFAM" id="SSF111369">
    <property type="entry name" value="HlyD-like secretion proteins"/>
    <property type="match status" value="1"/>
</dbReference>
<keyword evidence="4" id="KW-1185">Reference proteome</keyword>
<comment type="similarity">
    <text evidence="1">Belongs to the membrane fusion protein (MFP) (TC 8.A.1) family.</text>
</comment>
<evidence type="ECO:0000313" key="3">
    <source>
        <dbReference type="EMBL" id="SMA44115.1"/>
    </source>
</evidence>
<evidence type="ECO:0000313" key="4">
    <source>
        <dbReference type="Proteomes" id="UP000196573"/>
    </source>
</evidence>
<dbReference type="Gene3D" id="2.40.50.100">
    <property type="match status" value="1"/>
</dbReference>
<dbReference type="PANTHER" id="PTHR30469">
    <property type="entry name" value="MULTIDRUG RESISTANCE PROTEIN MDTA"/>
    <property type="match status" value="1"/>
</dbReference>
<dbReference type="PANTHER" id="PTHR30469:SF12">
    <property type="entry name" value="MULTIDRUG RESISTANCE PROTEIN MDTA"/>
    <property type="match status" value="1"/>
</dbReference>
<dbReference type="InterPro" id="IPR006143">
    <property type="entry name" value="RND_pump_MFP"/>
</dbReference>
<evidence type="ECO:0000256" key="2">
    <source>
        <dbReference type="SAM" id="Coils"/>
    </source>
</evidence>
<organism evidence="3 4">
    <name type="scientific">Parendozoicomonas haliclonae</name>
    <dbReference type="NCBI Taxonomy" id="1960125"/>
    <lineage>
        <taxon>Bacteria</taxon>
        <taxon>Pseudomonadati</taxon>
        <taxon>Pseudomonadota</taxon>
        <taxon>Gammaproteobacteria</taxon>
        <taxon>Oceanospirillales</taxon>
        <taxon>Endozoicomonadaceae</taxon>
        <taxon>Parendozoicomonas</taxon>
    </lineage>
</organism>
<name>A0A1X7AI37_9GAMM</name>
<dbReference type="PROSITE" id="PS51257">
    <property type="entry name" value="PROKAR_LIPOPROTEIN"/>
    <property type="match status" value="1"/>
</dbReference>
<reference evidence="3 4" key="1">
    <citation type="submission" date="2017-03" db="EMBL/GenBank/DDBJ databases">
        <authorList>
            <person name="Afonso C.L."/>
            <person name="Miller P.J."/>
            <person name="Scott M.A."/>
            <person name="Spackman E."/>
            <person name="Goraichik I."/>
            <person name="Dimitrov K.M."/>
            <person name="Suarez D.L."/>
            <person name="Swayne D.E."/>
        </authorList>
    </citation>
    <scope>NUCLEOTIDE SEQUENCE [LARGE SCALE GENOMIC DNA]</scope>
    <source>
        <strain evidence="3">SB41UT1</strain>
    </source>
</reference>
<dbReference type="AlphaFoldDB" id="A0A1X7AI37"/>
<keyword evidence="2" id="KW-0175">Coiled coil</keyword>
<dbReference type="Gene3D" id="2.40.30.170">
    <property type="match status" value="1"/>
</dbReference>
<evidence type="ECO:0000256" key="1">
    <source>
        <dbReference type="ARBA" id="ARBA00009477"/>
    </source>
</evidence>
<feature type="coiled-coil region" evidence="2">
    <location>
        <begin position="161"/>
        <end position="188"/>
    </location>
</feature>
<dbReference type="NCBIfam" id="TIGR01730">
    <property type="entry name" value="RND_mfp"/>
    <property type="match status" value="1"/>
</dbReference>